<evidence type="ECO:0000313" key="2">
    <source>
        <dbReference type="Proteomes" id="UP000596902"/>
    </source>
</evidence>
<dbReference type="RefSeq" id="XP_038787605.1">
    <property type="nucleotide sequence ID" value="XM_038929333.1"/>
</dbReference>
<protein>
    <submittedName>
        <fullName evidence="1">Uncharacterized protein</fullName>
    </submittedName>
</protein>
<evidence type="ECO:0000313" key="1">
    <source>
        <dbReference type="EMBL" id="KAF7677427.1"/>
    </source>
</evidence>
<reference evidence="1" key="1">
    <citation type="submission" date="2020-01" db="EMBL/GenBank/DDBJ databases">
        <authorList>
            <person name="Feng Z.H.Z."/>
        </authorList>
    </citation>
    <scope>NUCLEOTIDE SEQUENCE</scope>
    <source>
        <strain evidence="1">CBS107.38</strain>
    </source>
</reference>
<dbReference type="EMBL" id="JAAABM010000005">
    <property type="protein sequence ID" value="KAF7677427.1"/>
    <property type="molecule type" value="Genomic_DNA"/>
</dbReference>
<dbReference type="GeneID" id="62202511"/>
<keyword evidence="2" id="KW-1185">Reference proteome</keyword>
<organism evidence="1 2">
    <name type="scientific">Alternaria burnsii</name>
    <dbReference type="NCBI Taxonomy" id="1187904"/>
    <lineage>
        <taxon>Eukaryota</taxon>
        <taxon>Fungi</taxon>
        <taxon>Dikarya</taxon>
        <taxon>Ascomycota</taxon>
        <taxon>Pezizomycotina</taxon>
        <taxon>Dothideomycetes</taxon>
        <taxon>Pleosporomycetidae</taxon>
        <taxon>Pleosporales</taxon>
        <taxon>Pleosporineae</taxon>
        <taxon>Pleosporaceae</taxon>
        <taxon>Alternaria</taxon>
        <taxon>Alternaria sect. Alternaria</taxon>
    </lineage>
</organism>
<dbReference type="Proteomes" id="UP000596902">
    <property type="component" value="Unassembled WGS sequence"/>
</dbReference>
<sequence>MYKNNSSGESTNNSKGNRTRCSLIASKVWTFRIDYHKVSFIVSSYILRCKRCIKEAVVLSHLAPGHQNIQSFSNSNPSKHFLTSCQPTNQPNRQHDVLLQARPWYFVHCQQAWRHSRRWLHRHADRHSWRRLHRHAYRHSRRRLHC</sequence>
<accession>A0A8H7B6S8</accession>
<proteinExistence type="predicted"/>
<gene>
    <name evidence="1" type="ORF">GT037_004286</name>
</gene>
<dbReference type="AlphaFoldDB" id="A0A8H7B6S8"/>
<reference evidence="1" key="2">
    <citation type="submission" date="2020-08" db="EMBL/GenBank/DDBJ databases">
        <title>Draft Genome Sequence of Cumin Blight Pathogen Alternaria burnsii.</title>
        <authorList>
            <person name="Feng Z."/>
        </authorList>
    </citation>
    <scope>NUCLEOTIDE SEQUENCE</scope>
    <source>
        <strain evidence="1">CBS107.38</strain>
    </source>
</reference>
<name>A0A8H7B6S8_9PLEO</name>
<comment type="caution">
    <text evidence="1">The sequence shown here is derived from an EMBL/GenBank/DDBJ whole genome shotgun (WGS) entry which is preliminary data.</text>
</comment>